<evidence type="ECO:0000256" key="1">
    <source>
        <dbReference type="ARBA" id="ARBA00004127"/>
    </source>
</evidence>
<evidence type="ECO:0000256" key="3">
    <source>
        <dbReference type="ARBA" id="ARBA00014511"/>
    </source>
</evidence>
<dbReference type="InterPro" id="IPR026749">
    <property type="entry name" value="Tmem135"/>
</dbReference>
<name>A0A8I5NVP5_PAPAN</name>
<feature type="transmembrane region" description="Helical" evidence="8">
    <location>
        <begin position="119"/>
        <end position="138"/>
    </location>
</feature>
<gene>
    <name evidence="10" type="primary">TMEM135</name>
</gene>
<evidence type="ECO:0000259" key="9">
    <source>
        <dbReference type="Pfam" id="PF15982"/>
    </source>
</evidence>
<dbReference type="AlphaFoldDB" id="A0A8I5NVP5"/>
<evidence type="ECO:0000256" key="5">
    <source>
        <dbReference type="ARBA" id="ARBA00022989"/>
    </source>
</evidence>
<feature type="transmembrane region" description="Helical" evidence="8">
    <location>
        <begin position="299"/>
        <end position="323"/>
    </location>
</feature>
<keyword evidence="4 8" id="KW-0812">Transmembrane</keyword>
<feature type="transmembrane region" description="Helical" evidence="8">
    <location>
        <begin position="267"/>
        <end position="287"/>
    </location>
</feature>
<dbReference type="Pfam" id="PF02466">
    <property type="entry name" value="Tim17"/>
    <property type="match status" value="1"/>
</dbReference>
<organism evidence="10 11">
    <name type="scientific">Papio anubis</name>
    <name type="common">Olive baboon</name>
    <dbReference type="NCBI Taxonomy" id="9555"/>
    <lineage>
        <taxon>Eukaryota</taxon>
        <taxon>Metazoa</taxon>
        <taxon>Chordata</taxon>
        <taxon>Craniata</taxon>
        <taxon>Vertebrata</taxon>
        <taxon>Euteleostomi</taxon>
        <taxon>Mammalia</taxon>
        <taxon>Eutheria</taxon>
        <taxon>Euarchontoglires</taxon>
        <taxon>Primates</taxon>
        <taxon>Haplorrhini</taxon>
        <taxon>Catarrhini</taxon>
        <taxon>Cercopithecidae</taxon>
        <taxon>Cercopithecinae</taxon>
        <taxon>Papio</taxon>
    </lineage>
</organism>
<dbReference type="PANTHER" id="PTHR12459">
    <property type="entry name" value="TRANSMEMBRANE PROTEIN 135-RELATED"/>
    <property type="match status" value="1"/>
</dbReference>
<comment type="subcellular location">
    <subcellularLocation>
        <location evidence="1">Endomembrane system</location>
        <topology evidence="1">Multi-pass membrane protein</topology>
    </subcellularLocation>
</comment>
<feature type="domain" description="Transmembrane protein 135 N-terminal" evidence="9">
    <location>
        <begin position="9"/>
        <end position="91"/>
    </location>
</feature>
<reference evidence="10" key="3">
    <citation type="submission" date="2025-09" db="UniProtKB">
        <authorList>
            <consortium name="Ensembl"/>
        </authorList>
    </citation>
    <scope>IDENTIFICATION</scope>
</reference>
<evidence type="ECO:0000256" key="7">
    <source>
        <dbReference type="ARBA" id="ARBA00045417"/>
    </source>
</evidence>
<dbReference type="Proteomes" id="UP000028761">
    <property type="component" value="Chromosome 12"/>
</dbReference>
<protein>
    <recommendedName>
        <fullName evidence="3">Transmembrane protein 135</fullName>
    </recommendedName>
</protein>
<keyword evidence="6 8" id="KW-0472">Membrane</keyword>
<evidence type="ECO:0000256" key="6">
    <source>
        <dbReference type="ARBA" id="ARBA00023136"/>
    </source>
</evidence>
<evidence type="ECO:0000256" key="8">
    <source>
        <dbReference type="SAM" id="Phobius"/>
    </source>
</evidence>
<keyword evidence="5 8" id="KW-1133">Transmembrane helix</keyword>
<feature type="transmembrane region" description="Helical" evidence="8">
    <location>
        <begin position="80"/>
        <end position="99"/>
    </location>
</feature>
<evidence type="ECO:0000313" key="10">
    <source>
        <dbReference type="Ensembl" id="ENSPANP00000058426.1"/>
    </source>
</evidence>
<reference evidence="10" key="2">
    <citation type="submission" date="2025-08" db="UniProtKB">
        <authorList>
            <consortium name="Ensembl"/>
        </authorList>
    </citation>
    <scope>IDENTIFICATION</scope>
</reference>
<dbReference type="GeneTree" id="ENSGT00390000000303"/>
<reference evidence="10 11" key="1">
    <citation type="submission" date="2012-03" db="EMBL/GenBank/DDBJ databases">
        <title>Whole Genome Assembly of Papio anubis.</title>
        <authorList>
            <person name="Liu Y.L."/>
            <person name="Abraham K.A."/>
            <person name="Akbar H.A."/>
            <person name="Ali S.A."/>
            <person name="Anosike U.A."/>
            <person name="Aqrawi P.A."/>
            <person name="Arias F.A."/>
            <person name="Attaway T.A."/>
            <person name="Awwad R.A."/>
            <person name="Babu C.B."/>
            <person name="Bandaranaike D.B."/>
            <person name="Battles P.B."/>
            <person name="Bell A.B."/>
            <person name="Beltran B.B."/>
            <person name="Berhane-Mersha D.B."/>
            <person name="Bess C.B."/>
            <person name="Bickham C.B."/>
            <person name="Bolden T.B."/>
            <person name="Carter K.C."/>
            <person name="Chau D.C."/>
            <person name="Chavez A.C."/>
            <person name="Clerc-Blankenburg K.C."/>
            <person name="Coyle M.C."/>
            <person name="Dao M.D."/>
            <person name="Davila M.L.D."/>
            <person name="Davy-Carroll L.D."/>
            <person name="Denson S.D."/>
            <person name="Dinh H.D."/>
            <person name="Fernandez S.F."/>
            <person name="Fernando P.F."/>
            <person name="Forbes L.F."/>
            <person name="Francis C.F."/>
            <person name="Francisco L.F."/>
            <person name="Fu Q.F."/>
            <person name="Garcia-Iii R.G."/>
            <person name="Garrett T.G."/>
            <person name="Gross S.G."/>
            <person name="Gubbala S.G."/>
            <person name="Hirani K.H."/>
            <person name="Hogues M.H."/>
            <person name="Hollins B.H."/>
            <person name="Jackson L.J."/>
            <person name="Javaid M.J."/>
            <person name="Jhangiani S.J."/>
            <person name="Johnson A.J."/>
            <person name="Johnson B.J."/>
            <person name="Jones J.J."/>
            <person name="Joshi V.J."/>
            <person name="Kalu J.K."/>
            <person name="Khan N.K."/>
            <person name="Korchina V.K."/>
            <person name="Kovar C.K."/>
            <person name="Lago L.L."/>
            <person name="Lara F.L."/>
            <person name="Le T.-K.L."/>
            <person name="Lee S.L."/>
            <person name="Legall-Iii F.L."/>
            <person name="Lemon S.L."/>
            <person name="Liu J.L."/>
            <person name="Liu Y.-S.L."/>
            <person name="Liyanage D.L."/>
            <person name="Lopez J.L."/>
            <person name="Lorensuhewa L.L."/>
            <person name="Mata R.M."/>
            <person name="Mathew T.M."/>
            <person name="Mercado C.M."/>
            <person name="Mercado I.M."/>
            <person name="Morales K.M."/>
            <person name="Morgan M.M."/>
            <person name="Munidasa M.M."/>
            <person name="Ngo D.N."/>
            <person name="Nguyen L.N."/>
            <person name="Nguyen T.N."/>
            <person name="Nguyen N.N."/>
            <person name="Obregon M.O."/>
            <person name="Okwuonu G.O."/>
            <person name="Ongeri F.O."/>
            <person name="Onwere C.O."/>
            <person name="Osifeso I.O."/>
            <person name="Parra A.P."/>
            <person name="Patil S.P."/>
            <person name="Perez A.P."/>
            <person name="Perez Y.P."/>
            <person name="Pham C.P."/>
            <person name="Pu L.-L.P."/>
            <person name="Puazo M.P."/>
            <person name="Quiroz J.Q."/>
            <person name="Rouhana J.R."/>
            <person name="Ruiz M.R."/>
            <person name="Ruiz S.-J.R."/>
            <person name="Saada N.S."/>
            <person name="Santibanez J.S."/>
            <person name="Scheel M.S."/>
            <person name="Schneider B.S."/>
            <person name="Simmons D.S."/>
            <person name="Sisson I.S."/>
            <person name="Tang L.-Y.T."/>
            <person name="Thornton R.T."/>
            <person name="Tisius J.T."/>
            <person name="Toledanes G.T."/>
            <person name="Trejos Z.T."/>
            <person name="Usmani K.U."/>
            <person name="Varghese R.V."/>
            <person name="Vattathil S.V."/>
            <person name="Vee V.V."/>
            <person name="Walker D.W."/>
            <person name="Weissenberger G.W."/>
            <person name="White C.W."/>
            <person name="Williams A.W."/>
            <person name="Woodworth J.W."/>
            <person name="Wright R.W."/>
            <person name="Zhu Y.Z."/>
            <person name="Han Y.H."/>
            <person name="Newsham I.N."/>
            <person name="Nazareth L.N."/>
            <person name="Worley K.W."/>
            <person name="Muzny D.M."/>
            <person name="Rogers J.R."/>
            <person name="Gibbs R.G."/>
        </authorList>
    </citation>
    <scope>NUCLEOTIDE SEQUENCE [LARGE SCALE GENOMIC DNA]</scope>
</reference>
<evidence type="ECO:0000256" key="2">
    <source>
        <dbReference type="ARBA" id="ARBA00008924"/>
    </source>
</evidence>
<accession>A0A8I5NVP5</accession>
<dbReference type="PANTHER" id="PTHR12459:SF15">
    <property type="entry name" value="TRANSMEMBRANE PROTEIN 135"/>
    <property type="match status" value="1"/>
</dbReference>
<evidence type="ECO:0000313" key="11">
    <source>
        <dbReference type="Proteomes" id="UP000028761"/>
    </source>
</evidence>
<dbReference type="Pfam" id="PF15982">
    <property type="entry name" value="TMEM135_C_rich"/>
    <property type="match status" value="1"/>
</dbReference>
<evidence type="ECO:0000256" key="4">
    <source>
        <dbReference type="ARBA" id="ARBA00022692"/>
    </source>
</evidence>
<comment type="function">
    <text evidence="7">Involved in mitochondrial metabolism by regulating the balance between mitochondrial fusion and fission. May act as a regulator of mitochondrial fission that promotes DNM1L-dependent fission through activation of DNM1L. May be involved in peroxisome organization.</text>
</comment>
<keyword evidence="11" id="KW-1185">Reference proteome</keyword>
<comment type="similarity">
    <text evidence="2">Belongs to the TMEM135 family.</text>
</comment>
<dbReference type="InterPro" id="IPR031926">
    <property type="entry name" value="TMEM135_N"/>
</dbReference>
<sequence>MAALSKSIPHNCYEIGHTWHPSCRVSFLQITGGALEESLKIYAPLYLIAAILRKRKLDYYLHKLLPEILQSASFLTANGALYMAFFCILRRGLLTIYMANLATETLFRMGVARGAITTLRNGEVLLFCITAAMYMFFFRCKDGLKGFTFSALRFIVGKEEIPTHSFSPEAAYAKVEQKREQHKEKPRRMNMIGLVRKFVDSICKHGPRHRCCKHYEDNCISYCIKGFIRMFSVGYLIQCCLRIPSAFRHLFTQPSRLLSLFYNKENFQLGAFLGSFVSIYKGTSCFLRWIRNLDDELHAIIAGFLAGISMMFYKSTTISMYLASKLVETMYFKGIEAGKVPYFPHADTIIYSISTAICFQAAVMEVQTLRPSYWKFLLRLTKGKFAVMNRKVLDVFGTGASKHFQDFIPRFDSMKVYYHNIDFVCKHCACM</sequence>
<dbReference type="GO" id="GO:0012505">
    <property type="term" value="C:endomembrane system"/>
    <property type="evidence" value="ECO:0007669"/>
    <property type="project" value="UniProtKB-SubCell"/>
</dbReference>
<dbReference type="Ensembl" id="ENSPANT00000073261.1">
    <property type="protein sequence ID" value="ENSPANP00000058426.1"/>
    <property type="gene ID" value="ENSPANG00000016447.3"/>
</dbReference>
<proteinExistence type="inferred from homology"/>